<protein>
    <submittedName>
        <fullName evidence="1">Uncharacterized protein</fullName>
    </submittedName>
</protein>
<accession>A0ACC1NRZ3</accession>
<reference evidence="1" key="1">
    <citation type="submission" date="2022-08" db="EMBL/GenBank/DDBJ databases">
        <title>Genome Sequence of Lecanicillium fungicola.</title>
        <authorList>
            <person name="Buettner E."/>
        </authorList>
    </citation>
    <scope>NUCLEOTIDE SEQUENCE</scope>
    <source>
        <strain evidence="1">Babe33</strain>
    </source>
</reference>
<organism evidence="1 2">
    <name type="scientific">Zarea fungicola</name>
    <dbReference type="NCBI Taxonomy" id="93591"/>
    <lineage>
        <taxon>Eukaryota</taxon>
        <taxon>Fungi</taxon>
        <taxon>Dikarya</taxon>
        <taxon>Ascomycota</taxon>
        <taxon>Pezizomycotina</taxon>
        <taxon>Sordariomycetes</taxon>
        <taxon>Hypocreomycetidae</taxon>
        <taxon>Hypocreales</taxon>
        <taxon>Cordycipitaceae</taxon>
        <taxon>Zarea</taxon>
    </lineage>
</organism>
<name>A0ACC1NRZ3_9HYPO</name>
<evidence type="ECO:0000313" key="2">
    <source>
        <dbReference type="Proteomes" id="UP001143910"/>
    </source>
</evidence>
<comment type="caution">
    <text evidence="1">The sequence shown here is derived from an EMBL/GenBank/DDBJ whole genome shotgun (WGS) entry which is preliminary data.</text>
</comment>
<gene>
    <name evidence="1" type="ORF">NQ176_g1615</name>
</gene>
<dbReference type="Proteomes" id="UP001143910">
    <property type="component" value="Unassembled WGS sequence"/>
</dbReference>
<keyword evidence="2" id="KW-1185">Reference proteome</keyword>
<sequence length="277" mass="30166">MAETEKSQYLLGKIQSEAERLHRQHLWVQACLNNRIVFAPIDLQKPGLKVLDVGCADGSLLRDLQKQVAPSAELVGLDLTSSFLPVSAEGNIRYGVANVCDAPAPELVEAFDLTHLRYVLVGCGPVGLDTPIGNLAATLAPGAWLQVQELDATLNETTQGPAFRDLLRILGAIWNKVGPGVDCVNHIADAFTKAGLQNVHVQKLELPVGRKLDKEQDRLNSMEPFKLTIPNITRGAKALGTGLPDSVFDGLEDRFEREMLDQGAIFHSVMVYGQKPQ</sequence>
<dbReference type="EMBL" id="JANJQO010000094">
    <property type="protein sequence ID" value="KAJ2982102.1"/>
    <property type="molecule type" value="Genomic_DNA"/>
</dbReference>
<evidence type="ECO:0000313" key="1">
    <source>
        <dbReference type="EMBL" id="KAJ2982102.1"/>
    </source>
</evidence>
<proteinExistence type="predicted"/>